<reference evidence="1 2" key="1">
    <citation type="journal article" date="2018" name="Mol. Biol. Evol.">
        <title>Broad Genomic Sampling Reveals a Smut Pathogenic Ancestry of the Fungal Clade Ustilaginomycotina.</title>
        <authorList>
            <person name="Kijpornyongpan T."/>
            <person name="Mondo S.J."/>
            <person name="Barry K."/>
            <person name="Sandor L."/>
            <person name="Lee J."/>
            <person name="Lipzen A."/>
            <person name="Pangilinan J."/>
            <person name="LaButti K."/>
            <person name="Hainaut M."/>
            <person name="Henrissat B."/>
            <person name="Grigoriev I.V."/>
            <person name="Spatafora J.W."/>
            <person name="Aime M.C."/>
        </authorList>
    </citation>
    <scope>NUCLEOTIDE SEQUENCE [LARGE SCALE GENOMIC DNA]</scope>
    <source>
        <strain evidence="1 2">SA 807</strain>
    </source>
</reference>
<dbReference type="EMBL" id="KZ820024">
    <property type="protein sequence ID" value="PWN49639.1"/>
    <property type="molecule type" value="Genomic_DNA"/>
</dbReference>
<evidence type="ECO:0000313" key="2">
    <source>
        <dbReference type="Proteomes" id="UP000245626"/>
    </source>
</evidence>
<keyword evidence="2" id="KW-1185">Reference proteome</keyword>
<name>A0ACD0NV05_9BASI</name>
<accession>A0ACD0NV05</accession>
<organism evidence="1 2">
    <name type="scientific">Violaceomyces palustris</name>
    <dbReference type="NCBI Taxonomy" id="1673888"/>
    <lineage>
        <taxon>Eukaryota</taxon>
        <taxon>Fungi</taxon>
        <taxon>Dikarya</taxon>
        <taxon>Basidiomycota</taxon>
        <taxon>Ustilaginomycotina</taxon>
        <taxon>Ustilaginomycetes</taxon>
        <taxon>Violaceomycetales</taxon>
        <taxon>Violaceomycetaceae</taxon>
        <taxon>Violaceomyces</taxon>
    </lineage>
</organism>
<sequence>MSHQESGPEVGLSASNYTVDKSQIPRPYKCPLCSRAFYRLEHQTRHIRTHTGEKPHVCSHPGCEKRFSRSDELTRHVRIHANPKKGDHSSHADGKKSGRKNAGGSPAAAASASASLKAHQGGRGVRWQVGAEEEDSDSENEHVSRRMTMGGPVRQHGARGEEMSALAMLASDELSEIHRAEREGRRPLAGGHYMPHGHGPSVYHGYSSEAERYHHHHQLQQQPLQAPHSSSYYSHSSSSAPPADTPPGCQHEDCHRKYNDRVASALLARPASSRYPTDQCYGRAPPLGGPYPPPGHGYSGSRYYPYHGAPLQGWASNPSSMPSSVEHSPRFSPDDSLASEDYVSDGEHGHDSKPRAPAHPSQAYPAAATGWTPSSSPVLGPLRNMSLFGANTVPNSPLPSRPGSPVHPSSARLSPKSGFSPPHSHSMAHEGPAHQSGVGHHGSHRHRSHPYGHHAGESSMRSRSHHHLSSLGMASLHPTSSSSHSIPPSTSGERSTAILADADSQASGSASTSASTSPARPSHMPAKLSRSHSFGSRGGIPSLKAGTGLSAYHLSPSAEPSTERPTASRRSKIEDILDGGAGSLSGSSSRISLPHLAADASSRTLPSPFGNSSSSSHLPSLASSLHHSHHHPVGGHHPHQAHHVLHSHAFHPYGDSSHKRAGRNSTRSAPASAANTPPGSPTLHPLQGLPPHGLPASGFYSSSHSRQSSNGASFAMSSTGAASNDSSPNSVYSSIPNGGSLSANNSPRGLGPLSHHGSRSKSKGLGLGMTPIHSASKDHGMMTLPPLGQAISSSRETSPANMVLPPPISRSNSSDNTRAPEVEMTPIA</sequence>
<dbReference type="Proteomes" id="UP000245626">
    <property type="component" value="Unassembled WGS sequence"/>
</dbReference>
<evidence type="ECO:0000313" key="1">
    <source>
        <dbReference type="EMBL" id="PWN49639.1"/>
    </source>
</evidence>
<proteinExistence type="predicted"/>
<protein>
    <submittedName>
        <fullName evidence="1">Uncharacterized protein</fullName>
    </submittedName>
</protein>
<gene>
    <name evidence="1" type="ORF">IE53DRAFT_388128</name>
</gene>